<name>A0A7R9JTZ9_TIMGE</name>
<protein>
    <recommendedName>
        <fullName evidence="9">MRG-binding protein</fullName>
    </recommendedName>
</protein>
<evidence type="ECO:0000256" key="5">
    <source>
        <dbReference type="ARBA" id="ARBA00023163"/>
    </source>
</evidence>
<evidence type="ECO:0000256" key="1">
    <source>
        <dbReference type="ARBA" id="ARBA00004123"/>
    </source>
</evidence>
<keyword evidence="6" id="KW-0539">Nucleus</keyword>
<dbReference type="PANTHER" id="PTHR13581:SF5">
    <property type="entry name" value="MRG_MORF4L-BINDING PROTEIN"/>
    <property type="match status" value="1"/>
</dbReference>
<sequence length="309" mass="35622">MLMFCLRWCFNFNMAVKEIEIFDDQYSEVNVGNIEWNVETEVQLLYAMIGHKPVGANKHFQMAAIIEKFRNSLNKKVTTKGIWKQLESMYDLQALDDTENLPFPNEKSDFRLPDEYLAAKKLKQGNSPESIKSESDIKSETKLKKDMNKESGKKEGVKEVSKESKKDMKDSIKEFRKSFGSKDLKEKKENKDIKEMKRELKKEVKDLAKELKKDLEDNQEVKTPKHKESAKEKRFKKEESDKDTSPISSPSLSKKDRLKELLGETKLDDSPKRGGKRSTRGSIKSDDASSTKSSSPISATPPPFKRRRL</sequence>
<dbReference type="GO" id="GO:0035267">
    <property type="term" value="C:NuA4 histone acetyltransferase complex"/>
    <property type="evidence" value="ECO:0007669"/>
    <property type="project" value="TreeGrafter"/>
</dbReference>
<evidence type="ECO:0008006" key="9">
    <source>
        <dbReference type="Google" id="ProtNLM"/>
    </source>
</evidence>
<evidence type="ECO:0000256" key="6">
    <source>
        <dbReference type="ARBA" id="ARBA00023242"/>
    </source>
</evidence>
<dbReference type="PANTHER" id="PTHR13581">
    <property type="entry name" value="MRG-BINDING PROTEIN"/>
    <property type="match status" value="1"/>
</dbReference>
<organism evidence="8">
    <name type="scientific">Timema genevievae</name>
    <name type="common">Walking stick</name>
    <dbReference type="NCBI Taxonomy" id="629358"/>
    <lineage>
        <taxon>Eukaryota</taxon>
        <taxon>Metazoa</taxon>
        <taxon>Ecdysozoa</taxon>
        <taxon>Arthropoda</taxon>
        <taxon>Hexapoda</taxon>
        <taxon>Insecta</taxon>
        <taxon>Pterygota</taxon>
        <taxon>Neoptera</taxon>
        <taxon>Polyneoptera</taxon>
        <taxon>Phasmatodea</taxon>
        <taxon>Timematodea</taxon>
        <taxon>Timematoidea</taxon>
        <taxon>Timematidae</taxon>
        <taxon>Timema</taxon>
    </lineage>
</organism>
<evidence type="ECO:0000256" key="2">
    <source>
        <dbReference type="ARBA" id="ARBA00007117"/>
    </source>
</evidence>
<keyword evidence="5" id="KW-0804">Transcription</keyword>
<evidence type="ECO:0000313" key="8">
    <source>
        <dbReference type="EMBL" id="CAD7589418.1"/>
    </source>
</evidence>
<comment type="subcellular location">
    <subcellularLocation>
        <location evidence="1">Nucleus</location>
    </subcellularLocation>
</comment>
<dbReference type="InterPro" id="IPR012423">
    <property type="entry name" value="Eaf7/MRGBP"/>
</dbReference>
<feature type="compositionally biased region" description="Basic and acidic residues" evidence="7">
    <location>
        <begin position="131"/>
        <end position="199"/>
    </location>
</feature>
<feature type="region of interest" description="Disordered" evidence="7">
    <location>
        <begin position="121"/>
        <end position="199"/>
    </location>
</feature>
<feature type="region of interest" description="Disordered" evidence="7">
    <location>
        <begin position="211"/>
        <end position="309"/>
    </location>
</feature>
<dbReference type="GO" id="GO:0006325">
    <property type="term" value="P:chromatin organization"/>
    <property type="evidence" value="ECO:0007669"/>
    <property type="project" value="UniProtKB-KW"/>
</dbReference>
<reference evidence="8" key="1">
    <citation type="submission" date="2020-11" db="EMBL/GenBank/DDBJ databases">
        <authorList>
            <person name="Tran Van P."/>
        </authorList>
    </citation>
    <scope>NUCLEOTIDE SEQUENCE</scope>
</reference>
<keyword evidence="4" id="KW-0805">Transcription regulation</keyword>
<accession>A0A7R9JTZ9</accession>
<dbReference type="GO" id="GO:0006357">
    <property type="term" value="P:regulation of transcription by RNA polymerase II"/>
    <property type="evidence" value="ECO:0007669"/>
    <property type="project" value="TreeGrafter"/>
</dbReference>
<comment type="similarity">
    <text evidence="2">Belongs to the EAF7 family.</text>
</comment>
<feature type="compositionally biased region" description="Basic and acidic residues" evidence="7">
    <location>
        <begin position="253"/>
        <end position="272"/>
    </location>
</feature>
<dbReference type="Pfam" id="PF07904">
    <property type="entry name" value="Eaf7"/>
    <property type="match status" value="1"/>
</dbReference>
<proteinExistence type="inferred from homology"/>
<keyword evidence="3" id="KW-0156">Chromatin regulator</keyword>
<evidence type="ECO:0000256" key="3">
    <source>
        <dbReference type="ARBA" id="ARBA00022853"/>
    </source>
</evidence>
<dbReference type="GO" id="GO:0005634">
    <property type="term" value="C:nucleus"/>
    <property type="evidence" value="ECO:0007669"/>
    <property type="project" value="UniProtKB-SubCell"/>
</dbReference>
<evidence type="ECO:0000256" key="7">
    <source>
        <dbReference type="SAM" id="MobiDB-lite"/>
    </source>
</evidence>
<gene>
    <name evidence="8" type="ORF">TGEB3V08_LOCUS3370</name>
</gene>
<dbReference type="EMBL" id="OE840064">
    <property type="protein sequence ID" value="CAD7589418.1"/>
    <property type="molecule type" value="Genomic_DNA"/>
</dbReference>
<feature type="compositionally biased region" description="Basic and acidic residues" evidence="7">
    <location>
        <begin position="211"/>
        <end position="244"/>
    </location>
</feature>
<dbReference type="AlphaFoldDB" id="A0A7R9JTZ9"/>
<evidence type="ECO:0000256" key="4">
    <source>
        <dbReference type="ARBA" id="ARBA00023015"/>
    </source>
</evidence>